<reference evidence="2 3" key="1">
    <citation type="submission" date="2024-06" db="EMBL/GenBank/DDBJ databases">
        <title>Pontibacter populi HYL7-15.</title>
        <authorList>
            <person name="Kim M.K."/>
        </authorList>
    </citation>
    <scope>NUCLEOTIDE SEQUENCE [LARGE SCALE GENOMIC DNA]</scope>
    <source>
        <strain evidence="2 3">HYL7-15</strain>
    </source>
</reference>
<feature type="transmembrane region" description="Helical" evidence="1">
    <location>
        <begin position="12"/>
        <end position="33"/>
    </location>
</feature>
<keyword evidence="3" id="KW-1185">Reference proteome</keyword>
<keyword evidence="1" id="KW-1133">Transmembrane helix</keyword>
<evidence type="ECO:0000256" key="1">
    <source>
        <dbReference type="SAM" id="Phobius"/>
    </source>
</evidence>
<name>A0ABV1RUE7_9BACT</name>
<evidence type="ECO:0000313" key="3">
    <source>
        <dbReference type="Proteomes" id="UP001476807"/>
    </source>
</evidence>
<sequence>MKKLFKILRWTLVSILAFTGILNLFLYVSSFFQHEASSPINRNEYLIAGLIFLIVSVVVAKLKITGNKYIG</sequence>
<dbReference type="RefSeq" id="WP_350412472.1">
    <property type="nucleotide sequence ID" value="NZ_JBEOKT010000008.1"/>
</dbReference>
<organism evidence="2 3">
    <name type="scientific">Pontibacter populi</name>
    <dbReference type="NCBI Taxonomy" id="890055"/>
    <lineage>
        <taxon>Bacteria</taxon>
        <taxon>Pseudomonadati</taxon>
        <taxon>Bacteroidota</taxon>
        <taxon>Cytophagia</taxon>
        <taxon>Cytophagales</taxon>
        <taxon>Hymenobacteraceae</taxon>
        <taxon>Pontibacter</taxon>
    </lineage>
</organism>
<protein>
    <submittedName>
        <fullName evidence="2">Uncharacterized protein</fullName>
    </submittedName>
</protein>
<dbReference type="Proteomes" id="UP001476807">
    <property type="component" value="Unassembled WGS sequence"/>
</dbReference>
<proteinExistence type="predicted"/>
<comment type="caution">
    <text evidence="2">The sequence shown here is derived from an EMBL/GenBank/DDBJ whole genome shotgun (WGS) entry which is preliminary data.</text>
</comment>
<accession>A0ABV1RUE7</accession>
<gene>
    <name evidence="2" type="ORF">ABS362_10720</name>
</gene>
<keyword evidence="1" id="KW-0472">Membrane</keyword>
<feature type="transmembrane region" description="Helical" evidence="1">
    <location>
        <begin position="45"/>
        <end position="64"/>
    </location>
</feature>
<dbReference type="EMBL" id="JBEOKT010000008">
    <property type="protein sequence ID" value="MER2998018.1"/>
    <property type="molecule type" value="Genomic_DNA"/>
</dbReference>
<keyword evidence="1" id="KW-0812">Transmembrane</keyword>
<evidence type="ECO:0000313" key="2">
    <source>
        <dbReference type="EMBL" id="MER2998018.1"/>
    </source>
</evidence>